<sequence>MGLGRVALVSTLALALAACGGGDSQSGTGPIAGGGVSPTPTQCSVRDRQDWSLAVLNEWYLFPDLIDTSVKPGSFATVQDYLDALVAPARAEDKDRSFTYITSIEEENALINSGSSAGFGIRLGYDTVNNRVFVIEAFEGAPGLAAGLDRGTELLEIGTSSTNTQSVSSLMASGGPGAVIDALGPSDPGVTRYIGYRTATGASGAENIVKADYALDPVSDRYGVRIIDDLGKKVGYLNLRTFIVGSADADLRDAFQTFKDQGVTELIIDFRYNGGGLIRIADLMGDLMGAGNVGQVWSKTVLRDSKSSENSTTNIRTASQAIAPTKVAFIGRGGTASASELVINSMLPYLGNNVALIGTNTFGKPVGQFGFDRTECDDRLRAVAFKTTNANDEGEYFSGLAGVVPNTCRANDDIFRQLGDPAEASIATALDFLAGGSCTAISGGDLRSAQSTGGRELLQPVRPNAAQYQIPGLF</sequence>
<name>A0A9Y2B2L7_9SPHN</name>
<dbReference type="InterPro" id="IPR036034">
    <property type="entry name" value="PDZ_sf"/>
</dbReference>
<gene>
    <name evidence="3" type="ORF">QQX03_00265</name>
</gene>
<keyword evidence="1" id="KW-0732">Signal</keyword>
<dbReference type="SUPFAM" id="SSF52096">
    <property type="entry name" value="ClpP/crotonase"/>
    <property type="match status" value="1"/>
</dbReference>
<dbReference type="GO" id="GO:0008236">
    <property type="term" value="F:serine-type peptidase activity"/>
    <property type="evidence" value="ECO:0007669"/>
    <property type="project" value="InterPro"/>
</dbReference>
<dbReference type="PANTHER" id="PTHR32060:SF30">
    <property type="entry name" value="CARBOXY-TERMINAL PROCESSING PROTEASE CTPA"/>
    <property type="match status" value="1"/>
</dbReference>
<feature type="domain" description="Tail specific protease" evidence="2">
    <location>
        <begin position="233"/>
        <end position="373"/>
    </location>
</feature>
<feature type="chain" id="PRO_5040960359" evidence="1">
    <location>
        <begin position="18"/>
        <end position="474"/>
    </location>
</feature>
<dbReference type="GO" id="GO:0006508">
    <property type="term" value="P:proteolysis"/>
    <property type="evidence" value="ECO:0007669"/>
    <property type="project" value="InterPro"/>
</dbReference>
<accession>A0A9Y2B2L7</accession>
<dbReference type="KEGG" id="arue:QQX03_00265"/>
<feature type="signal peptide" evidence="1">
    <location>
        <begin position="1"/>
        <end position="17"/>
    </location>
</feature>
<evidence type="ECO:0000256" key="1">
    <source>
        <dbReference type="SAM" id="SignalP"/>
    </source>
</evidence>
<dbReference type="GO" id="GO:0004175">
    <property type="term" value="F:endopeptidase activity"/>
    <property type="evidence" value="ECO:0007669"/>
    <property type="project" value="TreeGrafter"/>
</dbReference>
<dbReference type="Pfam" id="PF03572">
    <property type="entry name" value="Peptidase_S41"/>
    <property type="match status" value="1"/>
</dbReference>
<dbReference type="Proteomes" id="UP001231445">
    <property type="component" value="Chromosome"/>
</dbReference>
<dbReference type="Gene3D" id="2.30.42.10">
    <property type="match status" value="1"/>
</dbReference>
<evidence type="ECO:0000259" key="2">
    <source>
        <dbReference type="Pfam" id="PF03572"/>
    </source>
</evidence>
<dbReference type="CDD" id="cd07561">
    <property type="entry name" value="Peptidase_S41_CPP_like"/>
    <property type="match status" value="1"/>
</dbReference>
<organism evidence="3 4">
    <name type="scientific">Altererythrobacter rubellus</name>
    <dbReference type="NCBI Taxonomy" id="2173831"/>
    <lineage>
        <taxon>Bacteria</taxon>
        <taxon>Pseudomonadati</taxon>
        <taxon>Pseudomonadota</taxon>
        <taxon>Alphaproteobacteria</taxon>
        <taxon>Sphingomonadales</taxon>
        <taxon>Erythrobacteraceae</taxon>
        <taxon>Altererythrobacter</taxon>
    </lineage>
</organism>
<evidence type="ECO:0000313" key="4">
    <source>
        <dbReference type="Proteomes" id="UP001231445"/>
    </source>
</evidence>
<dbReference type="InterPro" id="IPR005151">
    <property type="entry name" value="Tail-specific_protease"/>
</dbReference>
<dbReference type="PROSITE" id="PS51257">
    <property type="entry name" value="PROKAR_LIPOPROTEIN"/>
    <property type="match status" value="1"/>
</dbReference>
<dbReference type="EMBL" id="CP127221">
    <property type="protein sequence ID" value="WIW95582.1"/>
    <property type="molecule type" value="Genomic_DNA"/>
</dbReference>
<reference evidence="3 4" key="1">
    <citation type="submission" date="2023-06" db="EMBL/GenBank/DDBJ databases">
        <title>Altererythrobacter rubellus NBRC 112769 genome.</title>
        <authorList>
            <person name="Zhang K."/>
        </authorList>
    </citation>
    <scope>NUCLEOTIDE SEQUENCE [LARGE SCALE GENOMIC DNA]</scope>
    <source>
        <strain evidence="3 4">NBRC 112769</strain>
    </source>
</reference>
<dbReference type="Gene3D" id="3.30.750.170">
    <property type="match status" value="1"/>
</dbReference>
<dbReference type="Gene3D" id="3.90.226.10">
    <property type="entry name" value="2-enoyl-CoA Hydratase, Chain A, domain 1"/>
    <property type="match status" value="1"/>
</dbReference>
<dbReference type="InterPro" id="IPR029045">
    <property type="entry name" value="ClpP/crotonase-like_dom_sf"/>
</dbReference>
<keyword evidence="4" id="KW-1185">Reference proteome</keyword>
<dbReference type="GO" id="GO:0007165">
    <property type="term" value="P:signal transduction"/>
    <property type="evidence" value="ECO:0007669"/>
    <property type="project" value="TreeGrafter"/>
</dbReference>
<proteinExistence type="predicted"/>
<protein>
    <submittedName>
        <fullName evidence="3">S41 family peptidase</fullName>
    </submittedName>
</protein>
<evidence type="ECO:0000313" key="3">
    <source>
        <dbReference type="EMBL" id="WIW95582.1"/>
    </source>
</evidence>
<dbReference type="PANTHER" id="PTHR32060">
    <property type="entry name" value="TAIL-SPECIFIC PROTEASE"/>
    <property type="match status" value="1"/>
</dbReference>
<dbReference type="AlphaFoldDB" id="A0A9Y2B2L7"/>
<dbReference type="GO" id="GO:0030288">
    <property type="term" value="C:outer membrane-bounded periplasmic space"/>
    <property type="evidence" value="ECO:0007669"/>
    <property type="project" value="TreeGrafter"/>
</dbReference>
<dbReference type="RefSeq" id="WP_285975897.1">
    <property type="nucleotide sequence ID" value="NZ_CP127221.1"/>
</dbReference>